<proteinExistence type="predicted"/>
<dbReference type="EMBL" id="LYXU01000001">
    <property type="protein sequence ID" value="OBS28543.1"/>
    <property type="molecule type" value="Genomic_DNA"/>
</dbReference>
<evidence type="ECO:0000313" key="4">
    <source>
        <dbReference type="Proteomes" id="UP000091967"/>
    </source>
</evidence>
<feature type="compositionally biased region" description="Basic and acidic residues" evidence="2">
    <location>
        <begin position="165"/>
        <end position="177"/>
    </location>
</feature>
<feature type="compositionally biased region" description="Polar residues" evidence="2">
    <location>
        <begin position="269"/>
        <end position="287"/>
    </location>
</feature>
<accession>A0A1B8B738</accession>
<feature type="region of interest" description="Disordered" evidence="2">
    <location>
        <begin position="221"/>
        <end position="297"/>
    </location>
</feature>
<reference evidence="3 4" key="1">
    <citation type="submission" date="2016-06" db="EMBL/GenBank/DDBJ databases">
        <title>Living apart together: crosstalk between the core and supernumerary genomes in a fungal plant pathogen.</title>
        <authorList>
            <person name="Vanheule A."/>
            <person name="Audenaert K."/>
            <person name="Warris S."/>
            <person name="Van De Geest H."/>
            <person name="Schijlen E."/>
            <person name="Hofte M."/>
            <person name="De Saeger S."/>
            <person name="Haesaert G."/>
            <person name="Waalwijk C."/>
            <person name="Van Der Lee T."/>
        </authorList>
    </citation>
    <scope>NUCLEOTIDE SEQUENCE [LARGE SCALE GENOMIC DNA]</scope>
    <source>
        <strain evidence="3 4">2516</strain>
    </source>
</reference>
<protein>
    <submittedName>
        <fullName evidence="3">Uncharacterized protein</fullName>
    </submittedName>
</protein>
<gene>
    <name evidence="3" type="ORF">FPOA_02479</name>
</gene>
<feature type="region of interest" description="Disordered" evidence="2">
    <location>
        <begin position="165"/>
        <end position="185"/>
    </location>
</feature>
<sequence>MITTTPARYKKFPSLTNPALSKSPENQQTIRKLKEMYDNHSKDWDKETRYNIIDHVLNGDTEVTERIARAPNKHKLLQRNMTFAIWIVLRATYGFERLSRLQYRFIEKFPGIDPASLVSPVLAKKTKVGPLEDGEDYAPPYLDPPPPTRAPSIFGPVDVSQFTYRHEQDASQKRKGPDFANFQPWKIPKTTVKREPDAANFLNTLRPPAFPQVYLLPTEESRNTASPVHNAPLPSIESPFRSLDPEQEVSMSQQDKENCDPPLRPSLQRPAQASRSVQSIESGNIGTSPSPSSSQIPPLVEQCRRFDAKIRQLQTDVAKMRKERQEERQSFVETIASIRDEIRADMGCGRESTILTKTAKVNTAMTEYNNAVGTLRASLSTLAAELGEKPEQDKPSRDLKETVDNLNKCMRAVGDIFEARHQEFRSQVKALDETKGLL</sequence>
<keyword evidence="4" id="KW-1185">Reference proteome</keyword>
<feature type="compositionally biased region" description="Low complexity" evidence="2">
    <location>
        <begin position="288"/>
        <end position="297"/>
    </location>
</feature>
<keyword evidence="1" id="KW-0175">Coiled coil</keyword>
<dbReference type="Proteomes" id="UP000091967">
    <property type="component" value="Unassembled WGS sequence"/>
</dbReference>
<name>A0A1B8B738_FUSPO</name>
<evidence type="ECO:0000256" key="2">
    <source>
        <dbReference type="SAM" id="MobiDB-lite"/>
    </source>
</evidence>
<organism evidence="3 4">
    <name type="scientific">Fusarium poae</name>
    <dbReference type="NCBI Taxonomy" id="36050"/>
    <lineage>
        <taxon>Eukaryota</taxon>
        <taxon>Fungi</taxon>
        <taxon>Dikarya</taxon>
        <taxon>Ascomycota</taxon>
        <taxon>Pezizomycotina</taxon>
        <taxon>Sordariomycetes</taxon>
        <taxon>Hypocreomycetidae</taxon>
        <taxon>Hypocreales</taxon>
        <taxon>Nectriaceae</taxon>
        <taxon>Fusarium</taxon>
    </lineage>
</organism>
<dbReference type="AlphaFoldDB" id="A0A1B8B738"/>
<dbReference type="OMA" id="MTFAIWI"/>
<feature type="coiled-coil region" evidence="1">
    <location>
        <begin position="303"/>
        <end position="330"/>
    </location>
</feature>
<evidence type="ECO:0000313" key="3">
    <source>
        <dbReference type="EMBL" id="OBS28543.1"/>
    </source>
</evidence>
<comment type="caution">
    <text evidence="3">The sequence shown here is derived from an EMBL/GenBank/DDBJ whole genome shotgun (WGS) entry which is preliminary data.</text>
</comment>
<evidence type="ECO:0000256" key="1">
    <source>
        <dbReference type="SAM" id="Coils"/>
    </source>
</evidence>